<accession>B7QM75</accession>
<dbReference type="EnsemblMetazoa" id="ISCW013886-RA">
    <property type="protein sequence ID" value="ISCW013886-PA"/>
    <property type="gene ID" value="ISCW013886"/>
</dbReference>
<proteinExistence type="predicted"/>
<gene>
    <name evidence="1" type="ORF">IscW_ISCW013886</name>
</gene>
<dbReference type="VEuPathDB" id="VectorBase:ISCW013886"/>
<dbReference type="VEuPathDB" id="VectorBase:ISCI013886"/>
<dbReference type="Proteomes" id="UP000001555">
    <property type="component" value="Unassembled WGS sequence"/>
</dbReference>
<dbReference type="PaxDb" id="6945-B7QM75"/>
<evidence type="ECO:0000313" key="2">
    <source>
        <dbReference type="EnsemblMetazoa" id="ISCW013886-PA"/>
    </source>
</evidence>
<reference evidence="1 3" key="1">
    <citation type="submission" date="2008-03" db="EMBL/GenBank/DDBJ databases">
        <title>Annotation of Ixodes scapularis.</title>
        <authorList>
            <consortium name="Ixodes scapularis Genome Project Consortium"/>
            <person name="Caler E."/>
            <person name="Hannick L.I."/>
            <person name="Bidwell S."/>
            <person name="Joardar V."/>
            <person name="Thiagarajan M."/>
            <person name="Amedeo P."/>
            <person name="Galinsky K.J."/>
            <person name="Schobel S."/>
            <person name="Inman J."/>
            <person name="Hostetler J."/>
            <person name="Miller J."/>
            <person name="Hammond M."/>
            <person name="Megy K."/>
            <person name="Lawson D."/>
            <person name="Kodira C."/>
            <person name="Sutton G."/>
            <person name="Meyer J."/>
            <person name="Hill C.A."/>
            <person name="Birren B."/>
            <person name="Nene V."/>
            <person name="Collins F."/>
            <person name="Alarcon-Chaidez F."/>
            <person name="Wikel S."/>
            <person name="Strausberg R."/>
        </authorList>
    </citation>
    <scope>NUCLEOTIDE SEQUENCE [LARGE SCALE GENOMIC DNA]</scope>
    <source>
        <strain evidence="3">Wikel</strain>
        <strain evidence="1">Wikel colony</strain>
    </source>
</reference>
<protein>
    <submittedName>
        <fullName evidence="1 2">Uncharacterized protein</fullName>
    </submittedName>
</protein>
<keyword evidence="3" id="KW-1185">Reference proteome</keyword>
<evidence type="ECO:0000313" key="1">
    <source>
        <dbReference type="EMBL" id="EEC19947.1"/>
    </source>
</evidence>
<evidence type="ECO:0000313" key="3">
    <source>
        <dbReference type="Proteomes" id="UP000001555"/>
    </source>
</evidence>
<sequence length="81" mass="8831">MIRSQVPLSANAAIPLAVEMMRSGALIYTAGPSETKGRGHCRLLRLVSSAELANRSRRRFPASLSPPCRLGPVYTHHTLSF</sequence>
<dbReference type="AlphaFoldDB" id="B7QM75"/>
<name>B7QM75_IXOSC</name>
<reference evidence="2" key="2">
    <citation type="submission" date="2020-05" db="UniProtKB">
        <authorList>
            <consortium name="EnsemblMetazoa"/>
        </authorList>
    </citation>
    <scope>IDENTIFICATION</scope>
    <source>
        <strain evidence="2">wikel</strain>
    </source>
</reference>
<dbReference type="InParanoid" id="B7QM75"/>
<dbReference type="EMBL" id="DS969605">
    <property type="protein sequence ID" value="EEC19947.1"/>
    <property type="molecule type" value="Genomic_DNA"/>
</dbReference>
<dbReference type="HOGENOM" id="CLU_2576532_0_0_1"/>
<organism>
    <name type="scientific">Ixodes scapularis</name>
    <name type="common">Black-legged tick</name>
    <name type="synonym">Deer tick</name>
    <dbReference type="NCBI Taxonomy" id="6945"/>
    <lineage>
        <taxon>Eukaryota</taxon>
        <taxon>Metazoa</taxon>
        <taxon>Ecdysozoa</taxon>
        <taxon>Arthropoda</taxon>
        <taxon>Chelicerata</taxon>
        <taxon>Arachnida</taxon>
        <taxon>Acari</taxon>
        <taxon>Parasitiformes</taxon>
        <taxon>Ixodida</taxon>
        <taxon>Ixodoidea</taxon>
        <taxon>Ixodidae</taxon>
        <taxon>Ixodinae</taxon>
        <taxon>Ixodes</taxon>
    </lineage>
</organism>
<dbReference type="EMBL" id="ABJB011019629">
    <property type="status" value="NOT_ANNOTATED_CDS"/>
    <property type="molecule type" value="Genomic_DNA"/>
</dbReference>